<dbReference type="SUPFAM" id="SSF52266">
    <property type="entry name" value="SGNH hydrolase"/>
    <property type="match status" value="1"/>
</dbReference>
<feature type="region of interest" description="Disordered" evidence="3">
    <location>
        <begin position="240"/>
        <end position="285"/>
    </location>
</feature>
<comment type="caution">
    <text evidence="4">The sequence shown here is derived from an EMBL/GenBank/DDBJ whole genome shotgun (WGS) entry which is preliminary data.</text>
</comment>
<dbReference type="Gene3D" id="3.40.50.1110">
    <property type="entry name" value="SGNH hydrolase"/>
    <property type="match status" value="1"/>
</dbReference>
<gene>
    <name evidence="4" type="ORF">Agabi119p4_268</name>
</gene>
<dbReference type="EMBL" id="JABXXO010000001">
    <property type="protein sequence ID" value="KAF7784103.1"/>
    <property type="molecule type" value="Genomic_DNA"/>
</dbReference>
<feature type="region of interest" description="Disordered" evidence="3">
    <location>
        <begin position="626"/>
        <end position="654"/>
    </location>
</feature>
<organism evidence="4 5">
    <name type="scientific">Agaricus bisporus var. burnettii</name>
    <dbReference type="NCBI Taxonomy" id="192524"/>
    <lineage>
        <taxon>Eukaryota</taxon>
        <taxon>Fungi</taxon>
        <taxon>Dikarya</taxon>
        <taxon>Basidiomycota</taxon>
        <taxon>Agaricomycotina</taxon>
        <taxon>Agaricomycetes</taxon>
        <taxon>Agaricomycetidae</taxon>
        <taxon>Agaricales</taxon>
        <taxon>Agaricineae</taxon>
        <taxon>Agaricaceae</taxon>
        <taxon>Agaricus</taxon>
    </lineage>
</organism>
<dbReference type="InterPro" id="IPR037459">
    <property type="entry name" value="RhgT-like"/>
</dbReference>
<feature type="region of interest" description="Disordered" evidence="3">
    <location>
        <begin position="355"/>
        <end position="374"/>
    </location>
</feature>
<evidence type="ECO:0000256" key="1">
    <source>
        <dbReference type="ARBA" id="ARBA00008668"/>
    </source>
</evidence>
<dbReference type="InterPro" id="IPR036514">
    <property type="entry name" value="SGNH_hydro_sf"/>
</dbReference>
<feature type="compositionally biased region" description="Polar residues" evidence="3">
    <location>
        <begin position="539"/>
        <end position="575"/>
    </location>
</feature>
<evidence type="ECO:0000256" key="2">
    <source>
        <dbReference type="ARBA" id="ARBA00022801"/>
    </source>
</evidence>
<dbReference type="AlphaFoldDB" id="A0A8H7KKK9"/>
<feature type="compositionally biased region" description="Low complexity" evidence="3">
    <location>
        <begin position="638"/>
        <end position="654"/>
    </location>
</feature>
<dbReference type="PANTHER" id="PTHR43695:SF1">
    <property type="entry name" value="RHAMNOGALACTURONAN ACETYLESTERASE"/>
    <property type="match status" value="1"/>
</dbReference>
<proteinExistence type="inferred from homology"/>
<dbReference type="Pfam" id="PF00657">
    <property type="entry name" value="Lipase_GDSL"/>
    <property type="match status" value="1"/>
</dbReference>
<reference evidence="4 5" key="1">
    <citation type="journal article" name="Sci. Rep.">
        <title>Telomere-to-telomere assembled and centromere annotated genomes of the two main subspecies of the button mushroom Agaricus bisporus reveal especially polymorphic chromosome ends.</title>
        <authorList>
            <person name="Sonnenberg A.S.M."/>
            <person name="Sedaghat-Telgerd N."/>
            <person name="Lavrijssen B."/>
            <person name="Ohm R.A."/>
            <person name="Hendrickx P.M."/>
            <person name="Scholtmeijer K."/>
            <person name="Baars J.J.P."/>
            <person name="van Peer A."/>
        </authorList>
    </citation>
    <scope>NUCLEOTIDE SEQUENCE [LARGE SCALE GENOMIC DNA]</scope>
    <source>
        <strain evidence="4 5">H119_p4</strain>
    </source>
</reference>
<protein>
    <submittedName>
        <fullName evidence="4">CAZyme family CE12</fullName>
    </submittedName>
</protein>
<feature type="compositionally biased region" description="Basic and acidic residues" evidence="3">
    <location>
        <begin position="244"/>
        <end position="258"/>
    </location>
</feature>
<dbReference type="Proteomes" id="UP000629468">
    <property type="component" value="Unassembled WGS sequence"/>
</dbReference>
<evidence type="ECO:0000313" key="4">
    <source>
        <dbReference type="EMBL" id="KAF7784103.1"/>
    </source>
</evidence>
<sequence length="654" mass="69802">MAVGGGGSGTQGWGVFLAQFLTIPVVNNAIGGESARSYSDQGLFTNLIENTQKGDYVIIEFGHNDGSAGAIDNGKQDAVGDGYNITSVVTTSSGSQILIHSFAFYIENAITALLRKGAIPIISSQTPDNIWIDGAIAGPNRFVTYARSIGSRRNVTYVDHYAYVASAFNTLGQTQTTTFYPNDHLHTNAAGALVVAEAFVRGLLCGNNSLRSRVNSAGQAVPGGMAKATMLHNASRWPTSTLRSMDDRSSTLRPDARSIDANTARSSLDRRSTAKPSAGGLDRLKEGALPTRSLVALSTPHDQVLERMYSHPRRSESALALPFPSSLDARHPPLRVRSKTGGSEMASTQARIVNEPANSGEGPLGATPPVSSASNTLPAPTLYDPFDGSPLGTVLPPEAPTHEDGMSVHIEGSNEELWAHLSRVLDLQKQIARMHVDMEGLGQGKPTDGKGKGAAFAFPRATSTGSEPEHEIGDEEGVGVVDEEAEKLIARESEFKKLATQFEGRKEAINEVMSKLDDLSDALTEFHHLQAPKIEFRSTSRNNSADPSYGEQPQTHARSQSGTSSFVNTSDSSVRSPPAPKPTPAFHFQPMSHVHTAISAEPDAERQLLIPSLGRKESMVLPLIIEPESDSPGRMVDSPLSSASLKLPSENNPQ</sequence>
<comment type="similarity">
    <text evidence="1">Belongs to the 'GDSL' lipolytic enzyme family.</text>
</comment>
<keyword evidence="2" id="KW-0378">Hydrolase</keyword>
<feature type="region of interest" description="Disordered" evidence="3">
    <location>
        <begin position="534"/>
        <end position="588"/>
    </location>
</feature>
<evidence type="ECO:0000256" key="3">
    <source>
        <dbReference type="SAM" id="MobiDB-lite"/>
    </source>
</evidence>
<accession>A0A8H7KKK9</accession>
<evidence type="ECO:0000313" key="5">
    <source>
        <dbReference type="Proteomes" id="UP000629468"/>
    </source>
</evidence>
<dbReference type="GO" id="GO:0016788">
    <property type="term" value="F:hydrolase activity, acting on ester bonds"/>
    <property type="evidence" value="ECO:0007669"/>
    <property type="project" value="InterPro"/>
</dbReference>
<dbReference type="InterPro" id="IPR001087">
    <property type="entry name" value="GDSL"/>
</dbReference>
<dbReference type="PANTHER" id="PTHR43695">
    <property type="entry name" value="PUTATIVE (AFU_ORTHOLOGUE AFUA_2G17250)-RELATED"/>
    <property type="match status" value="1"/>
</dbReference>
<name>A0A8H7KKK9_AGABI</name>